<dbReference type="InterPro" id="IPR022310">
    <property type="entry name" value="NAD/GMP_synthase"/>
</dbReference>
<keyword evidence="4 8" id="KW-0547">Nucleotide-binding</keyword>
<dbReference type="eggNOG" id="COG0171">
    <property type="taxonomic scope" value="Bacteria"/>
</dbReference>
<dbReference type="GO" id="GO:0003952">
    <property type="term" value="F:NAD+ synthase (glutamine-hydrolyzing) activity"/>
    <property type="evidence" value="ECO:0007669"/>
    <property type="project" value="InterPro"/>
</dbReference>
<accession>B2JRW8</accession>
<protein>
    <recommendedName>
        <fullName evidence="8 10">NH(3)-dependent NAD(+) synthetase</fullName>
        <ecNumber evidence="8 10">6.3.1.5</ecNumber>
    </recommendedName>
</protein>
<feature type="binding site" evidence="8">
    <location>
        <position position="176"/>
    </location>
    <ligand>
        <name>Mg(2+)</name>
        <dbReference type="ChEBI" id="CHEBI:18420"/>
    </ligand>
</feature>
<dbReference type="HAMAP" id="MF_00193">
    <property type="entry name" value="NadE_ammonia_dep"/>
    <property type="match status" value="1"/>
</dbReference>
<evidence type="ECO:0000256" key="5">
    <source>
        <dbReference type="ARBA" id="ARBA00022840"/>
    </source>
</evidence>
<organism evidence="12 13">
    <name type="scientific">Paraburkholderia phymatum (strain DSM 17167 / CIP 108236 / LMG 21445 / STM815)</name>
    <name type="common">Burkholderia phymatum</name>
    <dbReference type="NCBI Taxonomy" id="391038"/>
    <lineage>
        <taxon>Bacteria</taxon>
        <taxon>Pseudomonadati</taxon>
        <taxon>Pseudomonadota</taxon>
        <taxon>Betaproteobacteria</taxon>
        <taxon>Burkholderiales</taxon>
        <taxon>Burkholderiaceae</taxon>
        <taxon>Paraburkholderia</taxon>
    </lineage>
</organism>
<gene>
    <name evidence="8" type="primary">nadE</name>
    <name evidence="12" type="ordered locus">Bphy_4778</name>
</gene>
<keyword evidence="6 8" id="KW-0460">Magnesium</keyword>
<comment type="pathway">
    <text evidence="8">Cofactor biosynthesis; NAD(+) biosynthesis; NAD(+) from deamido-NAD(+) (ammonia route): step 1/1.</text>
</comment>
<dbReference type="EMBL" id="CP001044">
    <property type="protein sequence ID" value="ACC73887.1"/>
    <property type="molecule type" value="Genomic_DNA"/>
</dbReference>
<keyword evidence="7 8" id="KW-0520">NAD</keyword>
<sequence length="288" mass="31894">MTVDVSAFQRDWQQQVIRELCVAAHFDANAERERRVEFLSDYLYSNGLRTYVLGISGGVDSSTAGRLAQLSVERLRAKGYEAHFLAVRLPYGEQRDEADAQHAMQFIRPDEALTVNVKEPSDAMLSALKRAGAQYADDFQEDFVLGNIKARQRMIAQYAIAGARAGVVVGTDHAAESLMGFFTKFGDGGADILPLAGLTKRRVRELARALGAPDHLVMKVPTADLETLTPQRPDEDSYGIAYDDIDNFLEGQSVSDEVLTTIRRFYMATRHKRALPVTPDQAGQRPSP</sequence>
<feature type="domain" description="NAD/GMP synthase" evidence="11">
    <location>
        <begin position="33"/>
        <end position="276"/>
    </location>
</feature>
<dbReference type="OrthoDB" id="3266517at2"/>
<dbReference type="InterPro" id="IPR014729">
    <property type="entry name" value="Rossmann-like_a/b/a_fold"/>
</dbReference>
<dbReference type="NCBIfam" id="TIGR00552">
    <property type="entry name" value="nadE"/>
    <property type="match status" value="1"/>
</dbReference>
<dbReference type="RefSeq" id="WP_012404056.1">
    <property type="nucleotide sequence ID" value="NC_010623.1"/>
</dbReference>
<comment type="similarity">
    <text evidence="1 8 9">Belongs to the NAD synthetase family.</text>
</comment>
<dbReference type="GO" id="GO:0008795">
    <property type="term" value="F:NAD+ synthase activity"/>
    <property type="evidence" value="ECO:0007669"/>
    <property type="project" value="UniProtKB-UniRule"/>
</dbReference>
<dbReference type="GO" id="GO:0004359">
    <property type="term" value="F:glutaminase activity"/>
    <property type="evidence" value="ECO:0007669"/>
    <property type="project" value="InterPro"/>
</dbReference>
<evidence type="ECO:0000256" key="3">
    <source>
        <dbReference type="ARBA" id="ARBA00022723"/>
    </source>
</evidence>
<dbReference type="CDD" id="cd00553">
    <property type="entry name" value="NAD_synthase"/>
    <property type="match status" value="1"/>
</dbReference>
<dbReference type="AlphaFoldDB" id="B2JRW8"/>
<evidence type="ECO:0000256" key="9">
    <source>
        <dbReference type="RuleBase" id="RU003811"/>
    </source>
</evidence>
<dbReference type="InterPro" id="IPR003694">
    <property type="entry name" value="NAD_synthase"/>
</dbReference>
<feature type="binding site" evidence="8">
    <location>
        <position position="191"/>
    </location>
    <ligand>
        <name>deamido-NAD(+)</name>
        <dbReference type="ChEBI" id="CHEBI:58437"/>
        <note>ligand shared between two neighboring subunits</note>
    </ligand>
</feature>
<dbReference type="UniPathway" id="UPA00253">
    <property type="reaction ID" value="UER00333"/>
</dbReference>
<evidence type="ECO:0000256" key="7">
    <source>
        <dbReference type="ARBA" id="ARBA00023027"/>
    </source>
</evidence>
<dbReference type="KEGG" id="bph:Bphy_4778"/>
<evidence type="ECO:0000256" key="8">
    <source>
        <dbReference type="HAMAP-Rule" id="MF_00193"/>
    </source>
</evidence>
<dbReference type="GO" id="GO:0005737">
    <property type="term" value="C:cytoplasm"/>
    <property type="evidence" value="ECO:0007669"/>
    <property type="project" value="InterPro"/>
</dbReference>
<feature type="binding site" evidence="8">
    <location>
        <position position="171"/>
    </location>
    <ligand>
        <name>ATP</name>
        <dbReference type="ChEBI" id="CHEBI:30616"/>
    </ligand>
</feature>
<keyword evidence="5 8" id="KW-0067">ATP-binding</keyword>
<name>B2JRW8_PARP8</name>
<feature type="binding site" description="in other chain" evidence="8">
    <location>
        <position position="151"/>
    </location>
    <ligand>
        <name>deamido-NAD(+)</name>
        <dbReference type="ChEBI" id="CHEBI:58437"/>
        <note>ligand shared between two neighboring subunits</note>
    </ligand>
</feature>
<keyword evidence="3 8" id="KW-0479">Metal-binding</keyword>
<feature type="binding site" description="in other chain" evidence="8">
    <location>
        <begin position="271"/>
        <end position="272"/>
    </location>
    <ligand>
        <name>deamido-NAD(+)</name>
        <dbReference type="ChEBI" id="CHEBI:58437"/>
        <note>ligand shared between two neighboring subunits</note>
    </ligand>
</feature>
<evidence type="ECO:0000256" key="6">
    <source>
        <dbReference type="ARBA" id="ARBA00022842"/>
    </source>
</evidence>
<feature type="binding site" evidence="8">
    <location>
        <position position="60"/>
    </location>
    <ligand>
        <name>Mg(2+)</name>
        <dbReference type="ChEBI" id="CHEBI:18420"/>
    </ligand>
</feature>
<dbReference type="SUPFAM" id="SSF52402">
    <property type="entry name" value="Adenine nucleotide alpha hydrolases-like"/>
    <property type="match status" value="1"/>
</dbReference>
<comment type="catalytic activity">
    <reaction evidence="8 10">
        <text>deamido-NAD(+) + NH4(+) + ATP = AMP + diphosphate + NAD(+) + H(+)</text>
        <dbReference type="Rhea" id="RHEA:21188"/>
        <dbReference type="ChEBI" id="CHEBI:15378"/>
        <dbReference type="ChEBI" id="CHEBI:28938"/>
        <dbReference type="ChEBI" id="CHEBI:30616"/>
        <dbReference type="ChEBI" id="CHEBI:33019"/>
        <dbReference type="ChEBI" id="CHEBI:57540"/>
        <dbReference type="ChEBI" id="CHEBI:58437"/>
        <dbReference type="ChEBI" id="CHEBI:456215"/>
        <dbReference type="EC" id="6.3.1.5"/>
    </reaction>
</comment>
<dbReference type="Pfam" id="PF02540">
    <property type="entry name" value="NAD_synthase"/>
    <property type="match status" value="1"/>
</dbReference>
<dbReference type="NCBIfam" id="NF001979">
    <property type="entry name" value="PRK00768.1"/>
    <property type="match status" value="1"/>
</dbReference>
<dbReference type="GO" id="GO:0009435">
    <property type="term" value="P:NAD+ biosynthetic process"/>
    <property type="evidence" value="ECO:0007669"/>
    <property type="project" value="UniProtKB-UniRule"/>
</dbReference>
<evidence type="ECO:0000256" key="10">
    <source>
        <dbReference type="RuleBase" id="RU003812"/>
    </source>
</evidence>
<dbReference type="PANTHER" id="PTHR23090">
    <property type="entry name" value="NH 3 /GLUTAMINE-DEPENDENT NAD + SYNTHETASE"/>
    <property type="match status" value="1"/>
</dbReference>
<dbReference type="Gene3D" id="3.40.50.620">
    <property type="entry name" value="HUPs"/>
    <property type="match status" value="1"/>
</dbReference>
<comment type="function">
    <text evidence="8">Catalyzes the ATP-dependent amidation of deamido-NAD to form NAD. Uses ammonia as a nitrogen source.</text>
</comment>
<proteinExistence type="inferred from homology"/>
<evidence type="ECO:0000256" key="2">
    <source>
        <dbReference type="ARBA" id="ARBA00022598"/>
    </source>
</evidence>
<dbReference type="STRING" id="391038.Bphy_4778"/>
<evidence type="ECO:0000259" key="11">
    <source>
        <dbReference type="Pfam" id="PF02540"/>
    </source>
</evidence>
<keyword evidence="13" id="KW-1185">Reference proteome</keyword>
<feature type="binding site" evidence="8">
    <location>
        <position position="200"/>
    </location>
    <ligand>
        <name>ATP</name>
        <dbReference type="ChEBI" id="CHEBI:30616"/>
    </ligand>
</feature>
<feature type="binding site" evidence="8">
    <location>
        <position position="222"/>
    </location>
    <ligand>
        <name>ATP</name>
        <dbReference type="ChEBI" id="CHEBI:30616"/>
    </ligand>
</feature>
<evidence type="ECO:0000313" key="12">
    <source>
        <dbReference type="EMBL" id="ACC73887.1"/>
    </source>
</evidence>
<dbReference type="InterPro" id="IPR022926">
    <property type="entry name" value="NH(3)-dep_NAD(+)_synth"/>
</dbReference>
<dbReference type="EC" id="6.3.1.5" evidence="8 10"/>
<comment type="subunit">
    <text evidence="8">Homodimer.</text>
</comment>
<evidence type="ECO:0000256" key="1">
    <source>
        <dbReference type="ARBA" id="ARBA00005859"/>
    </source>
</evidence>
<evidence type="ECO:0000256" key="4">
    <source>
        <dbReference type="ARBA" id="ARBA00022741"/>
    </source>
</evidence>
<keyword evidence="2 8" id="KW-0436">Ligase</keyword>
<dbReference type="GO" id="GO:0005524">
    <property type="term" value="F:ATP binding"/>
    <property type="evidence" value="ECO:0007669"/>
    <property type="project" value="UniProtKB-UniRule"/>
</dbReference>
<dbReference type="HOGENOM" id="CLU_059327_3_0_4"/>
<dbReference type="Proteomes" id="UP000001192">
    <property type="component" value="Chromosome 2"/>
</dbReference>
<evidence type="ECO:0000313" key="13">
    <source>
        <dbReference type="Proteomes" id="UP000001192"/>
    </source>
</evidence>
<dbReference type="GO" id="GO:0046872">
    <property type="term" value="F:metal ion binding"/>
    <property type="evidence" value="ECO:0007669"/>
    <property type="project" value="UniProtKB-KW"/>
</dbReference>
<feature type="binding site" description="in other chain" evidence="8">
    <location>
        <position position="184"/>
    </location>
    <ligand>
        <name>deamido-NAD(+)</name>
        <dbReference type="ChEBI" id="CHEBI:58437"/>
        <note>ligand shared between two neighboring subunits</note>
    </ligand>
</feature>
<dbReference type="PANTHER" id="PTHR23090:SF7">
    <property type="entry name" value="NH(3)-DEPENDENT NAD(+) SYNTHETASE"/>
    <property type="match status" value="1"/>
</dbReference>
<reference evidence="13" key="1">
    <citation type="journal article" date="2014" name="Stand. Genomic Sci.">
        <title>Complete genome sequence of Burkholderia phymatum STM815(T), a broad host range and efficient nitrogen-fixing symbiont of Mimosa species.</title>
        <authorList>
            <person name="Moulin L."/>
            <person name="Klonowska A."/>
            <person name="Caroline B."/>
            <person name="Booth K."/>
            <person name="Vriezen J.A."/>
            <person name="Melkonian R."/>
            <person name="James E.K."/>
            <person name="Young J.P."/>
            <person name="Bena G."/>
            <person name="Hauser L."/>
            <person name="Land M."/>
            <person name="Kyrpides N."/>
            <person name="Bruce D."/>
            <person name="Chain P."/>
            <person name="Copeland A."/>
            <person name="Pitluck S."/>
            <person name="Woyke T."/>
            <person name="Lizotte-Waniewski M."/>
            <person name="Bristow J."/>
            <person name="Riley M."/>
        </authorList>
    </citation>
    <scope>NUCLEOTIDE SEQUENCE [LARGE SCALE GENOMIC DNA]</scope>
    <source>
        <strain evidence="13">DSM 17167 / CIP 108236 / LMG 21445 / STM815</strain>
    </source>
</reference>
<feature type="binding site" evidence="8">
    <location>
        <begin position="54"/>
        <end position="61"/>
    </location>
    <ligand>
        <name>ATP</name>
        <dbReference type="ChEBI" id="CHEBI:30616"/>
    </ligand>
</feature>